<gene>
    <name evidence="1" type="ordered locus">SFHH103_04075</name>
</gene>
<keyword evidence="1" id="KW-0614">Plasmid</keyword>
<reference evidence="1 2" key="1">
    <citation type="journal article" date="2012" name="J. Bacteriol.">
        <title>Genome sequence of the soybean symbiont Sinorhizobium fredii HH103.</title>
        <authorList>
            <person name="Weidner S."/>
            <person name="Becker A."/>
            <person name="Bonilla I."/>
            <person name="Jaenicke S."/>
            <person name="Lloret J."/>
            <person name="Margaret I."/>
            <person name="Puhler A."/>
            <person name="Ruiz-Sainz J.E."/>
            <person name="Schneiker-Bekel S."/>
            <person name="Szczepanowski R."/>
            <person name="Vinardell J.M."/>
            <person name="Zehner S."/>
            <person name="Gottfert M."/>
        </authorList>
    </citation>
    <scope>NUCLEOTIDE SEQUENCE [LARGE SCALE GENOMIC DNA]</scope>
    <source>
        <strain evidence="1 2">HH103</strain>
        <plasmid evidence="2">pSfHH103c</plasmid>
    </source>
</reference>
<protein>
    <submittedName>
        <fullName evidence="1">Uncharacterized protein</fullName>
    </submittedName>
</protein>
<accession>G9ABY6</accession>
<evidence type="ECO:0000313" key="2">
    <source>
        <dbReference type="Proteomes" id="UP000007735"/>
    </source>
</evidence>
<dbReference type="RefSeq" id="WP_014330869.1">
    <property type="nucleotide sequence ID" value="NC_016814.1"/>
</dbReference>
<evidence type="ECO:0000313" key="1">
    <source>
        <dbReference type="EMBL" id="CCE98565.1"/>
    </source>
</evidence>
<dbReference type="Proteomes" id="UP000007735">
    <property type="component" value="Plasmid pSfHH103c"/>
</dbReference>
<organism evidence="1 2">
    <name type="scientific">Sinorhizobium fredii (strain HH103)</name>
    <dbReference type="NCBI Taxonomy" id="1117943"/>
    <lineage>
        <taxon>Bacteria</taxon>
        <taxon>Pseudomonadati</taxon>
        <taxon>Pseudomonadota</taxon>
        <taxon>Alphaproteobacteria</taxon>
        <taxon>Hyphomicrobiales</taxon>
        <taxon>Rhizobiaceae</taxon>
        <taxon>Sinorhizobium/Ensifer group</taxon>
        <taxon>Sinorhizobium</taxon>
    </lineage>
</organism>
<name>G9ABY6_SINF1</name>
<dbReference type="AlphaFoldDB" id="G9ABY6"/>
<dbReference type="HOGENOM" id="CLU_2846778_0_0_5"/>
<dbReference type="KEGG" id="sfh:SFHH103_04075"/>
<proteinExistence type="predicted"/>
<dbReference type="PATRIC" id="fig|380.5.peg.4287"/>
<sequence length="65" mass="7362">MPAEDKKPGLEERGEMMSPMERKLFSEHLKAQGDMYEAKARAKRIAAELAAKGSLLALHDKEMCW</sequence>
<dbReference type="EMBL" id="HE616893">
    <property type="protein sequence ID" value="CCE98565.1"/>
    <property type="molecule type" value="Genomic_DNA"/>
</dbReference>
<geneLocation type="plasmid" evidence="1 2">
    <name>pSfHH103c</name>
</geneLocation>